<dbReference type="InterPro" id="IPR003846">
    <property type="entry name" value="SelO"/>
</dbReference>
<reference evidence="11" key="1">
    <citation type="submission" date="2016-02" db="EMBL/GenBank/DDBJ databases">
        <title>Comparative genomics of biotechnologically important yeasts.</title>
        <authorList>
            <consortium name="DOE Joint Genome Institute"/>
            <person name="Riley R."/>
            <person name="Haridas S."/>
            <person name="Wolfe K.H."/>
            <person name="Lopes M.R."/>
            <person name="Hittinger C.T."/>
            <person name="Goker M."/>
            <person name="Salamov A."/>
            <person name="Wisecaver J."/>
            <person name="Long T.M."/>
            <person name="Aerts A.L."/>
            <person name="Barry K."/>
            <person name="Choi C."/>
            <person name="Clum A."/>
            <person name="Coughlan A.Y."/>
            <person name="Deshpande S."/>
            <person name="Douglass A.P."/>
            <person name="Hanson S.J."/>
            <person name="Klenk H.-P."/>
            <person name="Labutti K."/>
            <person name="Lapidus A."/>
            <person name="Lindquist E."/>
            <person name="Lipzen A."/>
            <person name="Meier-Kolthoff J.P."/>
            <person name="Ohm R.A."/>
            <person name="Otillar R.P."/>
            <person name="Pangilinan J."/>
            <person name="Peng Y."/>
            <person name="Rokas A."/>
            <person name="Rosa C.A."/>
            <person name="Scheuner C."/>
            <person name="Sibirny A.A."/>
            <person name="Slot J.C."/>
            <person name="Stielow J.B."/>
            <person name="Sun H."/>
            <person name="Kurtzman C.P."/>
            <person name="Blackwell M."/>
            <person name="Jeffries T.W."/>
            <person name="Grigoriev I.V."/>
        </authorList>
    </citation>
    <scope>NUCLEOTIDE SEQUENCE [LARGE SCALE GENOMIC DNA]</scope>
    <source>
        <strain evidence="11">NRRL Y-17796</strain>
    </source>
</reference>
<dbReference type="GO" id="GO:0046872">
    <property type="term" value="F:metal ion binding"/>
    <property type="evidence" value="ECO:0007669"/>
    <property type="project" value="UniProtKB-KW"/>
</dbReference>
<evidence type="ECO:0000256" key="2">
    <source>
        <dbReference type="ARBA" id="ARBA00009747"/>
    </source>
</evidence>
<dbReference type="PANTHER" id="PTHR32057:SF14">
    <property type="entry name" value="PROTEIN ADENYLYLTRANSFERASE SELO, MITOCHONDRIAL"/>
    <property type="match status" value="1"/>
</dbReference>
<dbReference type="PANTHER" id="PTHR32057">
    <property type="entry name" value="PROTEIN ADENYLYLTRANSFERASE SELO, MITOCHONDRIAL"/>
    <property type="match status" value="1"/>
</dbReference>
<accession>A0A1E4TM18</accession>
<evidence type="ECO:0000256" key="5">
    <source>
        <dbReference type="ARBA" id="ARBA00022723"/>
    </source>
</evidence>
<keyword evidence="4" id="KW-0548">Nucleotidyltransferase</keyword>
<dbReference type="HAMAP" id="MF_00692">
    <property type="entry name" value="SelO"/>
    <property type="match status" value="1"/>
</dbReference>
<evidence type="ECO:0000313" key="10">
    <source>
        <dbReference type="EMBL" id="ODV92779.1"/>
    </source>
</evidence>
<dbReference type="Proteomes" id="UP000095023">
    <property type="component" value="Unassembled WGS sequence"/>
</dbReference>
<name>A0A1E4TM18_9ASCO</name>
<protein>
    <recommendedName>
        <fullName evidence="9">Selenoprotein O</fullName>
    </recommendedName>
</protein>
<evidence type="ECO:0000256" key="1">
    <source>
        <dbReference type="ARBA" id="ARBA00001946"/>
    </source>
</evidence>
<keyword evidence="3" id="KW-0808">Transferase</keyword>
<evidence type="ECO:0000256" key="6">
    <source>
        <dbReference type="ARBA" id="ARBA00022741"/>
    </source>
</evidence>
<keyword evidence="5" id="KW-0479">Metal-binding</keyword>
<evidence type="ECO:0000256" key="9">
    <source>
        <dbReference type="ARBA" id="ARBA00031547"/>
    </source>
</evidence>
<dbReference type="GO" id="GO:0070733">
    <property type="term" value="F:AMPylase activity"/>
    <property type="evidence" value="ECO:0007669"/>
    <property type="project" value="EnsemblFungi"/>
</dbReference>
<dbReference type="GO" id="GO:0045454">
    <property type="term" value="P:cell redox homeostasis"/>
    <property type="evidence" value="ECO:0007669"/>
    <property type="project" value="EnsemblFungi"/>
</dbReference>
<organism evidence="10 11">
    <name type="scientific">Tortispora caseinolytica NRRL Y-17796</name>
    <dbReference type="NCBI Taxonomy" id="767744"/>
    <lineage>
        <taxon>Eukaryota</taxon>
        <taxon>Fungi</taxon>
        <taxon>Dikarya</taxon>
        <taxon>Ascomycota</taxon>
        <taxon>Saccharomycotina</taxon>
        <taxon>Trigonopsidomycetes</taxon>
        <taxon>Trigonopsidales</taxon>
        <taxon>Trigonopsidaceae</taxon>
        <taxon>Tortispora</taxon>
    </lineage>
</organism>
<keyword evidence="8" id="KW-0460">Magnesium</keyword>
<dbReference type="OrthoDB" id="10254721at2759"/>
<dbReference type="GO" id="GO:0005524">
    <property type="term" value="F:ATP binding"/>
    <property type="evidence" value="ECO:0007669"/>
    <property type="project" value="UniProtKB-KW"/>
</dbReference>
<evidence type="ECO:0000256" key="8">
    <source>
        <dbReference type="ARBA" id="ARBA00022842"/>
    </source>
</evidence>
<dbReference type="Pfam" id="PF02696">
    <property type="entry name" value="SelO"/>
    <property type="match status" value="1"/>
</dbReference>
<keyword evidence="7" id="KW-0067">ATP-binding</keyword>
<proteinExistence type="inferred from homology"/>
<dbReference type="GO" id="GO:0005739">
    <property type="term" value="C:mitochondrion"/>
    <property type="evidence" value="ECO:0007669"/>
    <property type="project" value="EnsemblFungi"/>
</dbReference>
<dbReference type="AlphaFoldDB" id="A0A1E4TM18"/>
<dbReference type="EMBL" id="KV453841">
    <property type="protein sequence ID" value="ODV92779.1"/>
    <property type="molecule type" value="Genomic_DNA"/>
</dbReference>
<evidence type="ECO:0000256" key="4">
    <source>
        <dbReference type="ARBA" id="ARBA00022695"/>
    </source>
</evidence>
<gene>
    <name evidence="10" type="ORF">CANCADRAFT_30829</name>
</gene>
<keyword evidence="11" id="KW-1185">Reference proteome</keyword>
<evidence type="ECO:0000256" key="7">
    <source>
        <dbReference type="ARBA" id="ARBA00022840"/>
    </source>
</evidence>
<evidence type="ECO:0000313" key="11">
    <source>
        <dbReference type="Proteomes" id="UP000095023"/>
    </source>
</evidence>
<keyword evidence="6" id="KW-0547">Nucleotide-binding</keyword>
<comment type="cofactor">
    <cofactor evidence="1">
        <name>Mg(2+)</name>
        <dbReference type="ChEBI" id="CHEBI:18420"/>
    </cofactor>
</comment>
<sequence>MRLVDLPRYNTLTSALNADTALPTPDIAKSADQSLLRSARLVDGHFSYVAPLKTTDSVVLAVSPTALKDLGIDPEDAKTDEFRQILTDGGDLSEQSVYPWANNYGGWQFGQRAGQLGDGRAITLFETKVGSKSYEIQLKGAGKTPYGRFADGLAVLRSSIREFLVSEHLNALHIPTTRALSVIKINDRVAMRENGPEPTAVVCRFAESWLRLGNFDIHAWKGDRKAVRQLADYAISQSFGGREGLQRSFTEITKNCPESIPELVHVYVQFYLEAVRRNARSVGMWQAYGFMNGVLNTDNTSLIGLSMDYGPFAFMDTFDPQYTPNHDDQLLRYTYQNTPDIIWWNLAKLGENLGEMLGATEDELNSDEYMTTFSKNEETVRTLVGRLREVLTYAHEVYFYEYKKTRDSLFASRLGLKEYSEDLVKDLLETMETNMLDFHCTFRRLGAMRLFENDTNDWSEMAKPLIPTVKNVGAPDDVEITKDVGGWLKQYKSVLAEQGVTNDDDRQQQMNSVNPSFVLRGAVLDDVIAAAYNEDYTLLQKVIVMALDPFAETWGFDAEMENKYKEPAPREKRSMQCSCSS</sequence>
<comment type="similarity">
    <text evidence="2">Belongs to the SELO family.</text>
</comment>
<evidence type="ECO:0000256" key="3">
    <source>
        <dbReference type="ARBA" id="ARBA00022679"/>
    </source>
</evidence>